<protein>
    <recommendedName>
        <fullName evidence="11">HTH psq-type domain-containing protein</fullName>
    </recommendedName>
</protein>
<feature type="region of interest" description="Disordered" evidence="10">
    <location>
        <begin position="471"/>
        <end position="500"/>
    </location>
</feature>
<keyword evidence="6" id="KW-0804">Transcription</keyword>
<gene>
    <name evidence="12" type="ORF">AWZ03_014431</name>
</gene>
<evidence type="ECO:0000313" key="12">
    <source>
        <dbReference type="EMBL" id="TDG39147.1"/>
    </source>
</evidence>
<feature type="compositionally biased region" description="Polar residues" evidence="10">
    <location>
        <begin position="922"/>
        <end position="945"/>
    </location>
</feature>
<accession>A0A484AR70</accession>
<dbReference type="InterPro" id="IPR009057">
    <property type="entry name" value="Homeodomain-like_sf"/>
</dbReference>
<evidence type="ECO:0000256" key="1">
    <source>
        <dbReference type="ARBA" id="ARBA00004123"/>
    </source>
</evidence>
<organism evidence="12 13">
    <name type="scientific">Drosophila navojoa</name>
    <name type="common">Fruit fly</name>
    <dbReference type="NCBI Taxonomy" id="7232"/>
    <lineage>
        <taxon>Eukaryota</taxon>
        <taxon>Metazoa</taxon>
        <taxon>Ecdysozoa</taxon>
        <taxon>Arthropoda</taxon>
        <taxon>Hexapoda</taxon>
        <taxon>Insecta</taxon>
        <taxon>Pterygota</taxon>
        <taxon>Neoptera</taxon>
        <taxon>Endopterygota</taxon>
        <taxon>Diptera</taxon>
        <taxon>Brachycera</taxon>
        <taxon>Muscomorpha</taxon>
        <taxon>Ephydroidea</taxon>
        <taxon>Drosophilidae</taxon>
        <taxon>Drosophila</taxon>
    </lineage>
</organism>
<reference evidence="12 13" key="1">
    <citation type="journal article" date="2019" name="J. Hered.">
        <title>An Improved Genome Assembly for Drosophila navojoa, the Basal Species in the mojavensis Cluster.</title>
        <authorList>
            <person name="Vanderlinde T."/>
            <person name="Dupim E.G."/>
            <person name="Nazario-Yepiz N.O."/>
            <person name="Carvalho A.B."/>
        </authorList>
    </citation>
    <scope>NUCLEOTIDE SEQUENCE [LARGE SCALE GENOMIC DNA]</scope>
    <source>
        <strain evidence="12">Navoj_Jal97</strain>
        <tissue evidence="12">Whole organism</tissue>
    </source>
</reference>
<dbReference type="Pfam" id="PF04218">
    <property type="entry name" value="CENP-B_N"/>
    <property type="match status" value="1"/>
</dbReference>
<evidence type="ECO:0000256" key="8">
    <source>
        <dbReference type="ARBA" id="ARBA00053122"/>
    </source>
</evidence>
<keyword evidence="5 9" id="KW-0238">DNA-binding</keyword>
<evidence type="ECO:0000256" key="10">
    <source>
        <dbReference type="SAM" id="MobiDB-lite"/>
    </source>
</evidence>
<feature type="region of interest" description="Disordered" evidence="10">
    <location>
        <begin position="695"/>
        <end position="747"/>
    </location>
</feature>
<feature type="compositionally biased region" description="Polar residues" evidence="10">
    <location>
        <begin position="543"/>
        <end position="552"/>
    </location>
</feature>
<feature type="region of interest" description="Disordered" evidence="10">
    <location>
        <begin position="581"/>
        <end position="674"/>
    </location>
</feature>
<feature type="compositionally biased region" description="Polar residues" evidence="10">
    <location>
        <begin position="583"/>
        <end position="601"/>
    </location>
</feature>
<keyword evidence="13" id="KW-1185">Reference proteome</keyword>
<evidence type="ECO:0000259" key="11">
    <source>
        <dbReference type="PROSITE" id="PS50960"/>
    </source>
</evidence>
<evidence type="ECO:0000256" key="2">
    <source>
        <dbReference type="ARBA" id="ARBA00022473"/>
    </source>
</evidence>
<comment type="caution">
    <text evidence="12">The sequence shown here is derived from an EMBL/GenBank/DDBJ whole genome shotgun (WGS) entry which is preliminary data.</text>
</comment>
<feature type="region of interest" description="Disordered" evidence="10">
    <location>
        <begin position="801"/>
        <end position="870"/>
    </location>
</feature>
<feature type="region of interest" description="Disordered" evidence="10">
    <location>
        <begin position="361"/>
        <end position="409"/>
    </location>
</feature>
<dbReference type="GO" id="GO:0007469">
    <property type="term" value="P:antennal development"/>
    <property type="evidence" value="ECO:0007669"/>
    <property type="project" value="UniProtKB-ARBA"/>
</dbReference>
<dbReference type="OrthoDB" id="6624814at2759"/>
<feature type="region of interest" description="Disordered" evidence="10">
    <location>
        <begin position="921"/>
        <end position="945"/>
    </location>
</feature>
<dbReference type="Proteomes" id="UP000295192">
    <property type="component" value="Unassembled WGS sequence"/>
</dbReference>
<evidence type="ECO:0000313" key="13">
    <source>
        <dbReference type="Proteomes" id="UP000295192"/>
    </source>
</evidence>
<evidence type="ECO:0000256" key="5">
    <source>
        <dbReference type="ARBA" id="ARBA00023125"/>
    </source>
</evidence>
<dbReference type="AlphaFoldDB" id="A0A484AR70"/>
<keyword evidence="4" id="KW-0805">Transcription regulation</keyword>
<dbReference type="SUPFAM" id="SSF46689">
    <property type="entry name" value="Homeodomain-like"/>
    <property type="match status" value="1"/>
</dbReference>
<keyword evidence="3" id="KW-0597">Phosphoprotein</keyword>
<dbReference type="InterPro" id="IPR051839">
    <property type="entry name" value="RD_transcriptional_regulator"/>
</dbReference>
<feature type="compositionally biased region" description="Low complexity" evidence="10">
    <location>
        <begin position="623"/>
        <end position="640"/>
    </location>
</feature>
<evidence type="ECO:0000256" key="4">
    <source>
        <dbReference type="ARBA" id="ARBA00023015"/>
    </source>
</evidence>
<evidence type="ECO:0000256" key="3">
    <source>
        <dbReference type="ARBA" id="ARBA00022553"/>
    </source>
</evidence>
<dbReference type="GO" id="GO:0005634">
    <property type="term" value="C:nucleus"/>
    <property type="evidence" value="ECO:0007669"/>
    <property type="project" value="UniProtKB-SubCell"/>
</dbReference>
<dbReference type="Gene3D" id="1.10.10.10">
    <property type="entry name" value="Winged helix-like DNA-binding domain superfamily/Winged helix DNA-binding domain"/>
    <property type="match status" value="1"/>
</dbReference>
<dbReference type="InterPro" id="IPR036388">
    <property type="entry name" value="WH-like_DNA-bd_sf"/>
</dbReference>
<evidence type="ECO:0000256" key="7">
    <source>
        <dbReference type="ARBA" id="ARBA00023242"/>
    </source>
</evidence>
<feature type="region of interest" description="Disordered" evidence="10">
    <location>
        <begin position="541"/>
        <end position="565"/>
    </location>
</feature>
<comment type="function">
    <text evidence="8">Probable transcription factor with a role in the retinal determination (RD) network. Regulates ato expression and is required for normal R8 induction and differentiation. Danr appears to repress Dan expression, but Dan is required for Danr expression anterior to the morphogenetic furrow (MF). Dan and Danr lie downstream of so and require dac function for highest levels of expression. Contributes to differentiation of antenna-specific characteristics; effector gene that acts downstream of homothorax (hth), Distal-less (Dll), cut (ct) and spineless (ss) genes to control differentiation of distal antennal structures.</text>
</comment>
<dbReference type="EMBL" id="LSRL02001316">
    <property type="protein sequence ID" value="TDG39147.1"/>
    <property type="molecule type" value="Genomic_DNA"/>
</dbReference>
<feature type="compositionally biased region" description="Low complexity" evidence="10">
    <location>
        <begin position="728"/>
        <end position="741"/>
    </location>
</feature>
<evidence type="ECO:0000256" key="9">
    <source>
        <dbReference type="PROSITE-ProRule" id="PRU00320"/>
    </source>
</evidence>
<dbReference type="GO" id="GO:0003677">
    <property type="term" value="F:DNA binding"/>
    <property type="evidence" value="ECO:0007669"/>
    <property type="project" value="UniProtKB-UniRule"/>
</dbReference>
<feature type="compositionally biased region" description="Low complexity" evidence="10">
    <location>
        <begin position="364"/>
        <end position="376"/>
    </location>
</feature>
<dbReference type="OMA" id="HMNIRMG"/>
<dbReference type="GO" id="GO:0003700">
    <property type="term" value="F:DNA-binding transcription factor activity"/>
    <property type="evidence" value="ECO:0007669"/>
    <property type="project" value="UniProtKB-ARBA"/>
</dbReference>
<feature type="DNA-binding region" description="H-T-H motif" evidence="9">
    <location>
        <begin position="163"/>
        <end position="183"/>
    </location>
</feature>
<comment type="subcellular location">
    <subcellularLocation>
        <location evidence="1 9">Nucleus</location>
    </subcellularLocation>
</comment>
<sequence>MATASGRAPLHASHLLAETEAEHTAIRLASKIPSAGPAIISSLTHLRPEFRAQASGLAWTSSAHSQLAPAAAATATGRGATQQAAAKRELPTTNMMLSWPLSLSYSACTKAESKLFDNGLKLDISSYTHMNIRIGTKGKRPLRSLTPRDKIHAIQRIHDGESKASVARDIGVPESTLRGWCKNEDKLRFMSRQSAADKMCADSLVDKLDGAAGLLGPPEKRQRLENTLPLNFSNKMNFDELAFKRSPLNGLDYSTNKSLSEMSYNGLPVDYVGFNGAIKNKVFGADISRSGPSDPSLSAISPLSSLTHLSGLTGISQSPLAISFNELTSNLNLLAQLNPGLAAMSGLNNFAATANTLRNAKPNVQSQQQQVQSPQSDNGDRERTPALSVKNWAKQKPSGTSSAAGECDMKNGNMKSPSPKLAPSLVGCVAPLSGLPDDPLLYWLKSQQAMLGLNSLYPPPAALGVTSPPIRSSTPQQMNQYPNTPPVPSTPMAPSSPALGGLDDKNSAWYNWCKAFGASLHSLNPNSAALAALQANSLHHQASSTTAETTNVDDIGKQQQQQQQQQFDNILYSQLTKEAASPSIRSVSSNEQNQTEQNDATTDLEAGPEAEPEVSGKPEDLSAKSAKSASSSTTPTMPSPHVVANSRDHTPEPCTEVTSQSAPNPSAELNSTSCSVGEDCKNVLSNIIYKIGNNPGADASEQPPTPVSPELGCDSETSFNSDTHPHNNNDVSASNNNNNSNKTDEEERAKYADYAAEIEEVVAISHGEKFLQWLENCSNPRVTAVQLMQLRFLIAAIKSSSDAQSAPRSADNCQNENEDNSHEDTTTDIASTAIGQQREHANEIDAEGQSWSLRAGDSRPPEDLSSSVGVQPLNSLPSRCQQFAPAVYQSSATLLSSLIFPPYEFVHCDLDDDDPDDCQITGEYQQSDEFSSSSSCDENVQNRIT</sequence>
<feature type="compositionally biased region" description="Polar residues" evidence="10">
    <location>
        <begin position="471"/>
        <end position="482"/>
    </location>
</feature>
<evidence type="ECO:0000256" key="6">
    <source>
        <dbReference type="ARBA" id="ARBA00023163"/>
    </source>
</evidence>
<dbReference type="GO" id="GO:0007379">
    <property type="term" value="P:segment specification"/>
    <property type="evidence" value="ECO:0007669"/>
    <property type="project" value="UniProtKB-ARBA"/>
</dbReference>
<feature type="compositionally biased region" description="Polar residues" evidence="10">
    <location>
        <begin position="656"/>
        <end position="674"/>
    </location>
</feature>
<keyword evidence="7 9" id="KW-0539">Nucleus</keyword>
<dbReference type="PANTHER" id="PTHR33215">
    <property type="entry name" value="PROTEIN DISTAL ANTENNA"/>
    <property type="match status" value="1"/>
</dbReference>
<dbReference type="FunFam" id="1.10.10.10:FF:000293">
    <property type="entry name" value="Tigger transposable element-derived protein 5"/>
    <property type="match status" value="1"/>
</dbReference>
<dbReference type="InterPro" id="IPR007889">
    <property type="entry name" value="HTH_Psq"/>
</dbReference>
<dbReference type="PROSITE" id="PS50960">
    <property type="entry name" value="HTH_PSQ"/>
    <property type="match status" value="1"/>
</dbReference>
<feature type="domain" description="HTH psq-type" evidence="11">
    <location>
        <begin position="136"/>
        <end position="187"/>
    </location>
</feature>
<dbReference type="GO" id="GO:0021556">
    <property type="term" value="P:central nervous system formation"/>
    <property type="evidence" value="ECO:0007669"/>
    <property type="project" value="UniProtKB-ARBA"/>
</dbReference>
<keyword evidence="2" id="KW-0217">Developmental protein</keyword>
<dbReference type="GO" id="GO:0048749">
    <property type="term" value="P:compound eye development"/>
    <property type="evidence" value="ECO:0007669"/>
    <property type="project" value="UniProtKB-ARBA"/>
</dbReference>
<name>A0A484AR70_DRONA</name>
<feature type="compositionally biased region" description="Polar residues" evidence="10">
    <location>
        <begin position="801"/>
        <end position="815"/>
    </location>
</feature>
<proteinExistence type="predicted"/>
<dbReference type="PANTHER" id="PTHR33215:SF13">
    <property type="entry name" value="PROTEIN DISTAL ANTENNA"/>
    <property type="match status" value="1"/>
</dbReference>